<dbReference type="SUPFAM" id="SSF51182">
    <property type="entry name" value="RmlC-like cupins"/>
    <property type="match status" value="1"/>
</dbReference>
<dbReference type="InterPro" id="IPR013096">
    <property type="entry name" value="Cupin_2"/>
</dbReference>
<proteinExistence type="predicted"/>
<dbReference type="InterPro" id="IPR014710">
    <property type="entry name" value="RmlC-like_jellyroll"/>
</dbReference>
<dbReference type="Pfam" id="PF07883">
    <property type="entry name" value="Cupin_2"/>
    <property type="match status" value="1"/>
</dbReference>
<sequence length="131" mass="14521">MTDRPRNIDTALAAFDELWSPRILTRVNDWDVRLAKVRGEHLWHAHHDTDEFFLVLDGALDIDLREPGAAPRRVTLRRNDTYVVPRGVDHRPSSAEGATLLLFEPAGTLTTGDYAGEVPAHITATIGTALS</sequence>
<comment type="caution">
    <text evidence="2">The sequence shown here is derived from an EMBL/GenBank/DDBJ whole genome shotgun (WGS) entry which is preliminary data.</text>
</comment>
<dbReference type="GO" id="GO:0016853">
    <property type="term" value="F:isomerase activity"/>
    <property type="evidence" value="ECO:0007669"/>
    <property type="project" value="UniProtKB-KW"/>
</dbReference>
<dbReference type="Gene3D" id="2.60.120.10">
    <property type="entry name" value="Jelly Rolls"/>
    <property type="match status" value="1"/>
</dbReference>
<keyword evidence="2" id="KW-0413">Isomerase</keyword>
<dbReference type="PANTHER" id="PTHR36114">
    <property type="entry name" value="16.7 KDA PROTEIN IN WHIE LOCUS"/>
    <property type="match status" value="1"/>
</dbReference>
<evidence type="ECO:0000313" key="2">
    <source>
        <dbReference type="EMBL" id="PWV72720.1"/>
    </source>
</evidence>
<feature type="domain" description="Cupin type-2" evidence="1">
    <location>
        <begin position="39"/>
        <end position="96"/>
    </location>
</feature>
<evidence type="ECO:0000313" key="3">
    <source>
        <dbReference type="Proteomes" id="UP000246410"/>
    </source>
</evidence>
<dbReference type="InterPro" id="IPR011051">
    <property type="entry name" value="RmlC_Cupin_sf"/>
</dbReference>
<name>A0A317NCC7_9NOCA</name>
<reference evidence="2 3" key="1">
    <citation type="submission" date="2018-05" db="EMBL/GenBank/DDBJ databases">
        <title>Genomic Encyclopedia of Type Strains, Phase IV (KMG-IV): sequencing the most valuable type-strain genomes for metagenomic binning, comparative biology and taxonomic classification.</title>
        <authorList>
            <person name="Goeker M."/>
        </authorList>
    </citation>
    <scope>NUCLEOTIDE SEQUENCE [LARGE SCALE GENOMIC DNA]</scope>
    <source>
        <strain evidence="2 3">DSM 44717</strain>
    </source>
</reference>
<dbReference type="CDD" id="cd02226">
    <property type="entry name" value="cupin_YdbB-like"/>
    <property type="match status" value="1"/>
</dbReference>
<gene>
    <name evidence="2" type="ORF">DFR69_10829</name>
</gene>
<keyword evidence="3" id="KW-1185">Reference proteome</keyword>
<dbReference type="PANTHER" id="PTHR36114:SF1">
    <property type="entry name" value="16.7 KDA PROTEIN IN WHIE LOCUS"/>
    <property type="match status" value="1"/>
</dbReference>
<dbReference type="EMBL" id="QGTL01000008">
    <property type="protein sequence ID" value="PWV72720.1"/>
    <property type="molecule type" value="Genomic_DNA"/>
</dbReference>
<evidence type="ECO:0000259" key="1">
    <source>
        <dbReference type="Pfam" id="PF07883"/>
    </source>
</evidence>
<dbReference type="AlphaFoldDB" id="A0A317NCC7"/>
<accession>A0A317NCC7</accession>
<dbReference type="RefSeq" id="WP_110039387.1">
    <property type="nucleotide sequence ID" value="NZ_QGTL01000008.1"/>
</dbReference>
<dbReference type="Proteomes" id="UP000246410">
    <property type="component" value="Unassembled WGS sequence"/>
</dbReference>
<dbReference type="InterPro" id="IPR052044">
    <property type="entry name" value="PKS_Associated_Protein"/>
</dbReference>
<organism evidence="2 3">
    <name type="scientific">Nocardia neocaledoniensis</name>
    <dbReference type="NCBI Taxonomy" id="236511"/>
    <lineage>
        <taxon>Bacteria</taxon>
        <taxon>Bacillati</taxon>
        <taxon>Actinomycetota</taxon>
        <taxon>Actinomycetes</taxon>
        <taxon>Mycobacteriales</taxon>
        <taxon>Nocardiaceae</taxon>
        <taxon>Nocardia</taxon>
    </lineage>
</organism>
<protein>
    <submittedName>
        <fullName evidence="2">Mannose-6-phosphate isomerase-like protein (Cupin superfamily)</fullName>
    </submittedName>
</protein>